<keyword evidence="1" id="KW-0472">Membrane</keyword>
<dbReference type="PATRIC" id="fig|765912.4.peg.3007"/>
<reference evidence="3 4" key="1">
    <citation type="submission" date="2011-09" db="EMBL/GenBank/DDBJ databases">
        <title>Complete sequence of chromosome of Thioflavicoccus mobilis 8321.</title>
        <authorList>
            <consortium name="US DOE Joint Genome Institute"/>
            <person name="Lucas S."/>
            <person name="Han J."/>
            <person name="Lapidus A."/>
            <person name="Cheng J.-F."/>
            <person name="Goodwin L."/>
            <person name="Pitluck S."/>
            <person name="Peters L."/>
            <person name="Ovchinnikova G."/>
            <person name="Lu M."/>
            <person name="Detter J.C."/>
            <person name="Han C."/>
            <person name="Tapia R."/>
            <person name="Land M."/>
            <person name="Hauser L."/>
            <person name="Kyrpides N."/>
            <person name="Ivanova N."/>
            <person name="Pagani I."/>
            <person name="Vogl K."/>
            <person name="Liu Z."/>
            <person name="Imhoff J."/>
            <person name="Thiel V."/>
            <person name="Frigaard N.-U."/>
            <person name="Bryant D."/>
            <person name="Woyke T."/>
        </authorList>
    </citation>
    <scope>NUCLEOTIDE SEQUENCE [LARGE SCALE GENOMIC DNA]</scope>
    <source>
        <strain evidence="3 4">8321</strain>
    </source>
</reference>
<dbReference type="Proteomes" id="UP000010816">
    <property type="component" value="Chromosome"/>
</dbReference>
<dbReference type="PANTHER" id="PTHR36836">
    <property type="entry name" value="COLANIC ACID BIOSYNTHESIS PROTEIN WCAK"/>
    <property type="match status" value="1"/>
</dbReference>
<dbReference type="PANTHER" id="PTHR36836:SF1">
    <property type="entry name" value="COLANIC ACID BIOSYNTHESIS PROTEIN WCAK"/>
    <property type="match status" value="1"/>
</dbReference>
<organism evidence="3 4">
    <name type="scientific">Thioflavicoccus mobilis 8321</name>
    <dbReference type="NCBI Taxonomy" id="765912"/>
    <lineage>
        <taxon>Bacteria</taxon>
        <taxon>Pseudomonadati</taxon>
        <taxon>Pseudomonadota</taxon>
        <taxon>Gammaproteobacteria</taxon>
        <taxon>Chromatiales</taxon>
        <taxon>Chromatiaceae</taxon>
        <taxon>Thioflavicoccus</taxon>
    </lineage>
</organism>
<keyword evidence="1" id="KW-0812">Transmembrane</keyword>
<keyword evidence="4" id="KW-1185">Reference proteome</keyword>
<evidence type="ECO:0000313" key="3">
    <source>
        <dbReference type="EMBL" id="AGA91763.1"/>
    </source>
</evidence>
<dbReference type="eggNOG" id="COG2327">
    <property type="taxonomic scope" value="Bacteria"/>
</dbReference>
<evidence type="ECO:0000313" key="4">
    <source>
        <dbReference type="Proteomes" id="UP000010816"/>
    </source>
</evidence>
<sequence length="432" mass="46529">MHSEPRRALRLVIFGCALDTGNLGVSALGYSVLYGLGQRLPEAKLTSFDHSPGIRAGEVGGVAYEQLGAYRTRRIYAPHSHAAIGAALRLGLPLSPAAERIRNADAILDISGGDSFTDLYGPERLKAIAWPKLMAMRMGKPLILLPQTYGPFRSSTSRELAARICRGTAAAWARDEKSFGVLRDLLGDAFDPERHRSGVDVAFLLPTQRPVAPSGDRLQEWLKTRNEAEPLVGLNISGLLYNDPDGARSRYGFIADYRELCRRLVSRLAADGARVVLTPHVVSPTGHYESDIEASEHLAASLPAAVAARVTVAPAFLDPREVKWLIGQYDWFCGTRMHSTIAGLSSGVPTATTSYSDKAQGVFESCGAGDAVVDPRRLGTDQALDGLHSLFHDRRELAGTLHSRLPSVLKAAEERMDAIAACICRPPTGGAG</sequence>
<feature type="domain" description="Polysaccharide pyruvyl transferase" evidence="2">
    <location>
        <begin position="22"/>
        <end position="356"/>
    </location>
</feature>
<keyword evidence="1" id="KW-1133">Transmembrane helix</keyword>
<dbReference type="AlphaFoldDB" id="L0GYB6"/>
<evidence type="ECO:0000259" key="2">
    <source>
        <dbReference type="Pfam" id="PF04230"/>
    </source>
</evidence>
<dbReference type="STRING" id="765912.Thimo_3077"/>
<protein>
    <recommendedName>
        <fullName evidence="2">Polysaccharide pyruvyl transferase domain-containing protein</fullName>
    </recommendedName>
</protein>
<evidence type="ECO:0000256" key="1">
    <source>
        <dbReference type="SAM" id="Phobius"/>
    </source>
</evidence>
<dbReference type="InterPro" id="IPR007345">
    <property type="entry name" value="Polysacch_pyruvyl_Trfase"/>
</dbReference>
<dbReference type="HOGENOM" id="CLU_039510_1_0_6"/>
<proteinExistence type="predicted"/>
<dbReference type="EMBL" id="CP003051">
    <property type="protein sequence ID" value="AGA91763.1"/>
    <property type="molecule type" value="Genomic_DNA"/>
</dbReference>
<dbReference type="Pfam" id="PF04230">
    <property type="entry name" value="PS_pyruv_trans"/>
    <property type="match status" value="1"/>
</dbReference>
<feature type="transmembrane region" description="Helical" evidence="1">
    <location>
        <begin position="12"/>
        <end position="36"/>
    </location>
</feature>
<accession>L0GYB6</accession>
<dbReference type="KEGG" id="tmb:Thimo_3077"/>
<gene>
    <name evidence="3" type="ORF">Thimo_3077</name>
</gene>
<name>L0GYB6_9GAMM</name>